<dbReference type="GO" id="GO:0004190">
    <property type="term" value="F:aspartic-type endopeptidase activity"/>
    <property type="evidence" value="ECO:0007669"/>
    <property type="project" value="UniProtKB-KW"/>
</dbReference>
<gene>
    <name evidence="5" type="ORF">L3Y34_006044</name>
</gene>
<dbReference type="PANTHER" id="PTHR47966:SF16">
    <property type="entry name" value="ASPARTIC PROTEASE 6"/>
    <property type="match status" value="1"/>
</dbReference>
<keyword evidence="2" id="KW-1015">Disulfide bond</keyword>
<feature type="disulfide bond" evidence="2">
    <location>
        <begin position="52"/>
        <end position="56"/>
    </location>
</feature>
<dbReference type="PANTHER" id="PTHR47966">
    <property type="entry name" value="BETA-SITE APP-CLEAVING ENZYME, ISOFORM A-RELATED"/>
    <property type="match status" value="1"/>
</dbReference>
<name>A0AAE9CXY5_CAEBR</name>
<dbReference type="SUPFAM" id="SSF50630">
    <property type="entry name" value="Acid proteases"/>
    <property type="match status" value="1"/>
</dbReference>
<dbReference type="Proteomes" id="UP000827892">
    <property type="component" value="Chromosome V"/>
</dbReference>
<keyword evidence="3" id="KW-0378">Hydrolase</keyword>
<dbReference type="InterPro" id="IPR021109">
    <property type="entry name" value="Peptidase_aspartic_dom_sf"/>
</dbReference>
<dbReference type="Gene3D" id="2.40.70.10">
    <property type="entry name" value="Acid Proteases"/>
    <property type="match status" value="2"/>
</dbReference>
<keyword evidence="3" id="KW-0064">Aspartyl protease</keyword>
<dbReference type="CDD" id="cd05471">
    <property type="entry name" value="pepsin_like"/>
    <property type="match status" value="1"/>
</dbReference>
<organism evidence="5 6">
    <name type="scientific">Caenorhabditis briggsae</name>
    <dbReference type="NCBI Taxonomy" id="6238"/>
    <lineage>
        <taxon>Eukaryota</taxon>
        <taxon>Metazoa</taxon>
        <taxon>Ecdysozoa</taxon>
        <taxon>Nematoda</taxon>
        <taxon>Chromadorea</taxon>
        <taxon>Rhabditida</taxon>
        <taxon>Rhabditina</taxon>
        <taxon>Rhabditomorpha</taxon>
        <taxon>Rhabditoidea</taxon>
        <taxon>Rhabditidae</taxon>
        <taxon>Peloderinae</taxon>
        <taxon>Caenorhabditis</taxon>
    </lineage>
</organism>
<comment type="similarity">
    <text evidence="1 3">Belongs to the peptidase A1 family.</text>
</comment>
<evidence type="ECO:0000259" key="4">
    <source>
        <dbReference type="Pfam" id="PF00026"/>
    </source>
</evidence>
<dbReference type="GO" id="GO:0006508">
    <property type="term" value="P:proteolysis"/>
    <property type="evidence" value="ECO:0007669"/>
    <property type="project" value="UniProtKB-KW"/>
</dbReference>
<evidence type="ECO:0000256" key="2">
    <source>
        <dbReference type="PIRSR" id="PIRSR601461-2"/>
    </source>
</evidence>
<protein>
    <recommendedName>
        <fullName evidence="4">Peptidase A1 domain-containing protein</fullName>
    </recommendedName>
</protein>
<reference evidence="5 6" key="1">
    <citation type="submission" date="2022-02" db="EMBL/GenBank/DDBJ databases">
        <title>Chromosome-level reference genomes for two strains of Caenorhabditis briggsae: an improved platform for comparative genomics.</title>
        <authorList>
            <person name="Stevens L."/>
            <person name="Andersen E.C."/>
        </authorList>
    </citation>
    <scope>NUCLEOTIDE SEQUENCE [LARGE SCALE GENOMIC DNA]</scope>
    <source>
        <strain evidence="5">QX1410_ONT</strain>
        <tissue evidence="5">Whole-organism</tissue>
    </source>
</reference>
<dbReference type="InterPro" id="IPR001461">
    <property type="entry name" value="Aspartic_peptidase_A1"/>
</dbReference>
<dbReference type="InterPro" id="IPR034164">
    <property type="entry name" value="Pepsin-like_dom"/>
</dbReference>
<dbReference type="Pfam" id="PF00026">
    <property type="entry name" value="Asp"/>
    <property type="match status" value="1"/>
</dbReference>
<evidence type="ECO:0000256" key="3">
    <source>
        <dbReference type="RuleBase" id="RU000454"/>
    </source>
</evidence>
<dbReference type="FunFam" id="2.40.70.10:FF:000062">
    <property type="entry name" value="ASpartyl Protease"/>
    <property type="match status" value="1"/>
</dbReference>
<dbReference type="AlphaFoldDB" id="A0AAE9CXY5"/>
<dbReference type="PROSITE" id="PS00141">
    <property type="entry name" value="ASP_PROTEASE"/>
    <property type="match status" value="1"/>
</dbReference>
<evidence type="ECO:0000313" key="6">
    <source>
        <dbReference type="Proteomes" id="UP000827892"/>
    </source>
</evidence>
<evidence type="ECO:0000256" key="1">
    <source>
        <dbReference type="ARBA" id="ARBA00007447"/>
    </source>
</evidence>
<feature type="domain" description="Peptidase A1" evidence="4">
    <location>
        <begin position="20"/>
        <end position="298"/>
    </location>
</feature>
<proteinExistence type="inferred from homology"/>
<accession>A0AAE9CXY5</accession>
<dbReference type="InterPro" id="IPR001969">
    <property type="entry name" value="Aspartic_peptidase_AS"/>
</dbReference>
<dbReference type="PRINTS" id="PR00792">
    <property type="entry name" value="PEPSIN"/>
</dbReference>
<dbReference type="InterPro" id="IPR033121">
    <property type="entry name" value="PEPTIDASE_A1"/>
</dbReference>
<keyword evidence="3" id="KW-0645">Protease</keyword>
<dbReference type="EMBL" id="CP090895">
    <property type="protein sequence ID" value="ULT86086.1"/>
    <property type="molecule type" value="Genomic_DNA"/>
</dbReference>
<sequence length="407" mass="44557">MSPWQFQSLPQNVNDFADFEYLGNITIGTPDQSFIVVLDTGSANLWIPGPSCKANCDSKHKFDSSKSSTFDKNGQSWTIQYGSGAAAGILGQDTVKIGATGESQLSIPKTTFGIANQISPDFKSDATDGIFGLAFTTLAVDGVVPPLINAIKQGVLDQPLFSVFLEHRGTLTNVGGGVFTYGAVDTTNCGPVIGYQPLSSATYFQFKANRFRLGKYLNAKVVDVISDTGTSFLGGPSVVIDEMAKQAGATYDILGEAYIIDCDATPGPLGVTIGGHDYQIQHYNYIADVGDGTCVLTLFPMDFEPFHAQDNDFSGRLMMMDKQMRRLNLTDIHFMDPHAMVKVDTVVNAFNFSKEDLKRRLLKNINETAIELKNSNQQQLKEWRKKVINLPHPIHSSQIRYHNKTGV</sequence>
<evidence type="ECO:0000313" key="5">
    <source>
        <dbReference type="EMBL" id="ULT86086.1"/>
    </source>
</evidence>